<dbReference type="Gene3D" id="1.20.1280.50">
    <property type="match status" value="1"/>
</dbReference>
<keyword evidence="1" id="KW-0833">Ubl conjugation pathway</keyword>
<proteinExistence type="predicted"/>
<feature type="domain" description="F-box" evidence="2">
    <location>
        <begin position="10"/>
        <end position="50"/>
    </location>
</feature>
<keyword evidence="4" id="KW-1185">Reference proteome</keyword>
<dbReference type="GO" id="GO:0031146">
    <property type="term" value="P:SCF-dependent proteasomal ubiquitin-dependent protein catabolic process"/>
    <property type="evidence" value="ECO:0007669"/>
    <property type="project" value="UniProtKB-UniRule"/>
</dbReference>
<accession>A0AAE1MK24</accession>
<comment type="pathway">
    <text evidence="1">Protein modification; protein ubiquitination.</text>
</comment>
<dbReference type="SUPFAM" id="SSF81383">
    <property type="entry name" value="F-box domain"/>
    <property type="match status" value="1"/>
</dbReference>
<dbReference type="PANTHER" id="PTHR12874">
    <property type="entry name" value="F-BOX ONLY PROTEIN 48-RELATED"/>
    <property type="match status" value="1"/>
</dbReference>
<dbReference type="Pfam" id="PF12937">
    <property type="entry name" value="F-box-like"/>
    <property type="match status" value="1"/>
</dbReference>
<dbReference type="Proteomes" id="UP001293593">
    <property type="component" value="Unassembled WGS sequence"/>
</dbReference>
<dbReference type="AlphaFoldDB" id="A0AAE1MK24"/>
<evidence type="ECO:0000259" key="2">
    <source>
        <dbReference type="Pfam" id="PF12937"/>
    </source>
</evidence>
<comment type="caution">
    <text evidence="3">The sequence shown here is derived from an EMBL/GenBank/DDBJ whole genome shotgun (WGS) entry which is preliminary data.</text>
</comment>
<evidence type="ECO:0000313" key="3">
    <source>
        <dbReference type="EMBL" id="KAK4270682.1"/>
    </source>
</evidence>
<evidence type="ECO:0000313" key="4">
    <source>
        <dbReference type="Proteomes" id="UP001293593"/>
    </source>
</evidence>
<dbReference type="GO" id="GO:0005737">
    <property type="term" value="C:cytoplasm"/>
    <property type="evidence" value="ECO:0007669"/>
    <property type="project" value="TreeGrafter"/>
</dbReference>
<comment type="subcellular location">
    <subcellularLocation>
        <location evidence="1">Nucleus</location>
    </subcellularLocation>
</comment>
<dbReference type="GO" id="GO:0019005">
    <property type="term" value="C:SCF ubiquitin ligase complex"/>
    <property type="evidence" value="ECO:0007669"/>
    <property type="project" value="UniProtKB-UniRule"/>
</dbReference>
<protein>
    <recommendedName>
        <fullName evidence="1">F-box protein</fullName>
    </recommendedName>
</protein>
<name>A0AAE1MK24_9FABA</name>
<gene>
    <name evidence="3" type="ORF">QN277_019460</name>
</gene>
<dbReference type="InterPro" id="IPR001810">
    <property type="entry name" value="F-box_dom"/>
</dbReference>
<dbReference type="GO" id="GO:0016567">
    <property type="term" value="P:protein ubiquitination"/>
    <property type="evidence" value="ECO:0007669"/>
    <property type="project" value="UniProtKB-UniRule"/>
</dbReference>
<dbReference type="InterPro" id="IPR036047">
    <property type="entry name" value="F-box-like_dom_sf"/>
</dbReference>
<reference evidence="3" key="1">
    <citation type="submission" date="2023-10" db="EMBL/GenBank/DDBJ databases">
        <title>Chromosome-level genome of the transformable northern wattle, Acacia crassicarpa.</title>
        <authorList>
            <person name="Massaro I."/>
            <person name="Sinha N.R."/>
            <person name="Poethig S."/>
            <person name="Leichty A.R."/>
        </authorList>
    </citation>
    <scope>NUCLEOTIDE SEQUENCE</scope>
    <source>
        <strain evidence="3">Acra3RX</strain>
        <tissue evidence="3">Leaf</tissue>
    </source>
</reference>
<evidence type="ECO:0000256" key="1">
    <source>
        <dbReference type="RuleBase" id="RU369085"/>
    </source>
</evidence>
<dbReference type="GO" id="GO:0009740">
    <property type="term" value="P:gibberellic acid mediated signaling pathway"/>
    <property type="evidence" value="ECO:0007669"/>
    <property type="project" value="TreeGrafter"/>
</dbReference>
<comment type="function">
    <text evidence="1">Acts as a component of a SCF E3 ubiquitin ligase complexes.</text>
</comment>
<dbReference type="PANTHER" id="PTHR12874:SF16">
    <property type="entry name" value="OS01G0800800 PROTEIN"/>
    <property type="match status" value="1"/>
</dbReference>
<dbReference type="GO" id="GO:0005634">
    <property type="term" value="C:nucleus"/>
    <property type="evidence" value="ECO:0007669"/>
    <property type="project" value="UniProtKB-SubCell"/>
</dbReference>
<keyword evidence="1" id="KW-0539">Nucleus</keyword>
<sequence>MTTTPYSSPPWEVLLLVAHHLDAKTLAIASCVSKLWSISMSSDHLWKPIFTSNFPSLSTLQHAHSSISFHRLFAIGLTASKRRRQNPAKPKLSLNDLVFVISVSTSDSLIFTLMTPCDEMVADPHRLFRFDIEISDSKWVREGLEEVKVTWNVILRGWKAVFCMMDSVGKLGFQAGSEGWFSVELPTPGCCQNVVASSVVADLKLGICGGKERDGRVRMKKVSVGILNIMDWRYVSLEDGLRYLHHFLHPDS</sequence>
<comment type="subunit">
    <text evidence="1">Component of the SCF-type E3 ligase complex.</text>
</comment>
<dbReference type="EMBL" id="JAWXYG010000005">
    <property type="protein sequence ID" value="KAK4270682.1"/>
    <property type="molecule type" value="Genomic_DNA"/>
</dbReference>
<organism evidence="3 4">
    <name type="scientific">Acacia crassicarpa</name>
    <name type="common">northern wattle</name>
    <dbReference type="NCBI Taxonomy" id="499986"/>
    <lineage>
        <taxon>Eukaryota</taxon>
        <taxon>Viridiplantae</taxon>
        <taxon>Streptophyta</taxon>
        <taxon>Embryophyta</taxon>
        <taxon>Tracheophyta</taxon>
        <taxon>Spermatophyta</taxon>
        <taxon>Magnoliopsida</taxon>
        <taxon>eudicotyledons</taxon>
        <taxon>Gunneridae</taxon>
        <taxon>Pentapetalae</taxon>
        <taxon>rosids</taxon>
        <taxon>fabids</taxon>
        <taxon>Fabales</taxon>
        <taxon>Fabaceae</taxon>
        <taxon>Caesalpinioideae</taxon>
        <taxon>mimosoid clade</taxon>
        <taxon>Acacieae</taxon>
        <taxon>Acacia</taxon>
    </lineage>
</organism>